<sequence>MTGGGNYTVLSSRCEQRRESGLCRANLPRWHYDPHFGSCHRFVYGGCGANLNNFVSEQQCYAVCHREEVTCPPEQTNNKTCELSEAACTTCHTHPQAVCRVDPCSCVAESDCVVSDGCGGSRVDGHYGCYYWGWMVLLHGDYREVYLI</sequence>
<dbReference type="Proteomes" id="UP001292094">
    <property type="component" value="Unassembled WGS sequence"/>
</dbReference>
<accession>A0AAE1QM91</accession>
<dbReference type="AlphaFoldDB" id="A0AAE1QM91"/>
<dbReference type="Gene3D" id="4.10.410.10">
    <property type="entry name" value="Pancreatic trypsin inhibitor Kunitz domain"/>
    <property type="match status" value="1"/>
</dbReference>
<organism evidence="4 5">
    <name type="scientific">Petrolisthes manimaculis</name>
    <dbReference type="NCBI Taxonomy" id="1843537"/>
    <lineage>
        <taxon>Eukaryota</taxon>
        <taxon>Metazoa</taxon>
        <taxon>Ecdysozoa</taxon>
        <taxon>Arthropoda</taxon>
        <taxon>Crustacea</taxon>
        <taxon>Multicrustacea</taxon>
        <taxon>Malacostraca</taxon>
        <taxon>Eumalacostraca</taxon>
        <taxon>Eucarida</taxon>
        <taxon>Decapoda</taxon>
        <taxon>Pleocyemata</taxon>
        <taxon>Anomura</taxon>
        <taxon>Galatheoidea</taxon>
        <taxon>Porcellanidae</taxon>
        <taxon>Petrolisthes</taxon>
    </lineage>
</organism>
<proteinExistence type="inferred from homology"/>
<dbReference type="InterPro" id="IPR036880">
    <property type="entry name" value="Kunitz_BPTI_sf"/>
</dbReference>
<dbReference type="SMART" id="SM00131">
    <property type="entry name" value="KU"/>
    <property type="match status" value="1"/>
</dbReference>
<dbReference type="SUPFAM" id="SSF57362">
    <property type="entry name" value="BPTI-like"/>
    <property type="match status" value="1"/>
</dbReference>
<dbReference type="PANTHER" id="PTHR46751">
    <property type="entry name" value="EPPIN"/>
    <property type="match status" value="1"/>
</dbReference>
<evidence type="ECO:0000313" key="4">
    <source>
        <dbReference type="EMBL" id="KAK4329341.1"/>
    </source>
</evidence>
<evidence type="ECO:0000259" key="3">
    <source>
        <dbReference type="PROSITE" id="PS50279"/>
    </source>
</evidence>
<keyword evidence="5" id="KW-1185">Reference proteome</keyword>
<feature type="domain" description="BPTI/Kunitz inhibitor" evidence="3">
    <location>
        <begin position="14"/>
        <end position="64"/>
    </location>
</feature>
<dbReference type="PROSITE" id="PS50279">
    <property type="entry name" value="BPTI_KUNITZ_2"/>
    <property type="match status" value="1"/>
</dbReference>
<dbReference type="Pfam" id="PF00014">
    <property type="entry name" value="Kunitz_BPTI"/>
    <property type="match status" value="1"/>
</dbReference>
<dbReference type="EMBL" id="JAWZYT010000020">
    <property type="protein sequence ID" value="KAK4329341.1"/>
    <property type="molecule type" value="Genomic_DNA"/>
</dbReference>
<dbReference type="InterPro" id="IPR020901">
    <property type="entry name" value="Prtase_inh_Kunz-CS"/>
</dbReference>
<dbReference type="InterPro" id="IPR051388">
    <property type="entry name" value="Serpin_venom_toxin"/>
</dbReference>
<dbReference type="GO" id="GO:0005615">
    <property type="term" value="C:extracellular space"/>
    <property type="evidence" value="ECO:0007669"/>
    <property type="project" value="TreeGrafter"/>
</dbReference>
<gene>
    <name evidence="4" type="ORF">Pmani_000290</name>
</gene>
<name>A0AAE1QM91_9EUCA</name>
<dbReference type="PANTHER" id="PTHR46751:SF1">
    <property type="entry name" value="WAP FOUR-DISULFIDE CORE DOMAIN PROTEIN 6A"/>
    <property type="match status" value="1"/>
</dbReference>
<dbReference type="GO" id="GO:0004867">
    <property type="term" value="F:serine-type endopeptidase inhibitor activity"/>
    <property type="evidence" value="ECO:0007669"/>
    <property type="project" value="InterPro"/>
</dbReference>
<evidence type="ECO:0000256" key="1">
    <source>
        <dbReference type="ARBA" id="ARBA00023157"/>
    </source>
</evidence>
<evidence type="ECO:0000313" key="5">
    <source>
        <dbReference type="Proteomes" id="UP001292094"/>
    </source>
</evidence>
<dbReference type="PROSITE" id="PS00280">
    <property type="entry name" value="BPTI_KUNITZ_1"/>
    <property type="match status" value="1"/>
</dbReference>
<comment type="caution">
    <text evidence="4">The sequence shown here is derived from an EMBL/GenBank/DDBJ whole genome shotgun (WGS) entry which is preliminary data.</text>
</comment>
<reference evidence="4" key="1">
    <citation type="submission" date="2023-11" db="EMBL/GenBank/DDBJ databases">
        <title>Genome assemblies of two species of porcelain crab, Petrolisthes cinctipes and Petrolisthes manimaculis (Anomura: Porcellanidae).</title>
        <authorList>
            <person name="Angst P."/>
        </authorList>
    </citation>
    <scope>NUCLEOTIDE SEQUENCE</scope>
    <source>
        <strain evidence="4">PB745_02</strain>
        <tissue evidence="4">Gill</tissue>
    </source>
</reference>
<comment type="similarity">
    <text evidence="2">Belongs to the venom Kunitz-type family. 03 (sub-Kunitz) subfamily.</text>
</comment>
<dbReference type="PRINTS" id="PR00759">
    <property type="entry name" value="BASICPTASE"/>
</dbReference>
<dbReference type="InterPro" id="IPR002223">
    <property type="entry name" value="Kunitz_BPTI"/>
</dbReference>
<keyword evidence="1" id="KW-1015">Disulfide bond</keyword>
<protein>
    <recommendedName>
        <fullName evidence="3">BPTI/Kunitz inhibitor domain-containing protein</fullName>
    </recommendedName>
</protein>
<evidence type="ECO:0000256" key="2">
    <source>
        <dbReference type="ARBA" id="ARBA00038506"/>
    </source>
</evidence>